<dbReference type="EMBL" id="AP025943">
    <property type="protein sequence ID" value="BDL44556.1"/>
    <property type="molecule type" value="Genomic_DNA"/>
</dbReference>
<gene>
    <name evidence="3" type="ORF">Abiwalacus_21300</name>
</gene>
<feature type="domain" description="HTH cro/C1-type" evidence="2">
    <location>
        <begin position="12"/>
        <end position="40"/>
    </location>
</feature>
<evidence type="ECO:0000259" key="2">
    <source>
        <dbReference type="PROSITE" id="PS50943"/>
    </source>
</evidence>
<reference evidence="3" key="1">
    <citation type="submission" date="2022-06" db="EMBL/GenBank/DDBJ databases">
        <title>Akkermansia biwalacus sp. nov., an anaerobic mucin-degrading bacterium isolated from human intestine.</title>
        <authorList>
            <person name="Kobayashi Y."/>
            <person name="Inoue S."/>
            <person name="Kawahara T."/>
            <person name="Kohda N."/>
        </authorList>
    </citation>
    <scope>NUCLEOTIDE SEQUENCE</scope>
    <source>
        <strain evidence="3">WON2089</strain>
    </source>
</reference>
<keyword evidence="4" id="KW-1185">Reference proteome</keyword>
<proteinExistence type="predicted"/>
<organism evidence="3 4">
    <name type="scientific">Akkermansia biwaensis</name>
    <dbReference type="NCBI Taxonomy" id="2946555"/>
    <lineage>
        <taxon>Bacteria</taxon>
        <taxon>Pseudomonadati</taxon>
        <taxon>Verrucomicrobiota</taxon>
        <taxon>Verrucomicrobiia</taxon>
        <taxon>Verrucomicrobiales</taxon>
        <taxon>Akkermansiaceae</taxon>
        <taxon>Akkermansia</taxon>
    </lineage>
</organism>
<dbReference type="Proteomes" id="UP001062263">
    <property type="component" value="Chromosome"/>
</dbReference>
<dbReference type="RefSeq" id="WP_067573303.1">
    <property type="nucleotide sequence ID" value="NZ_AP025943.1"/>
</dbReference>
<dbReference type="Gene3D" id="1.10.260.40">
    <property type="entry name" value="lambda repressor-like DNA-binding domains"/>
    <property type="match status" value="1"/>
</dbReference>
<dbReference type="PROSITE" id="PS50943">
    <property type="entry name" value="HTH_CROC1"/>
    <property type="match status" value="1"/>
</dbReference>
<dbReference type="InterPro" id="IPR010982">
    <property type="entry name" value="Lambda_DNA-bd_dom_sf"/>
</dbReference>
<name>A0ABM7ZIH8_9BACT</name>
<evidence type="ECO:0000313" key="4">
    <source>
        <dbReference type="Proteomes" id="UP001062263"/>
    </source>
</evidence>
<sequence length="150" mass="17500">MSENQDELKAQIKVWLKQQKMTREEFAAECFVSPNTVRNWLARVSIPKDKEALIRLMMEKTEREKELKEAARAHWKPFAVMVNTDDYKLIEKAARKDNMTVEEWAEGILIRDAQERMEHVYPESLRVAEEPKGYGIPRTSGPDSAPNKPR</sequence>
<evidence type="ECO:0000256" key="1">
    <source>
        <dbReference type="SAM" id="MobiDB-lite"/>
    </source>
</evidence>
<protein>
    <recommendedName>
        <fullName evidence="2">HTH cro/C1-type domain-containing protein</fullName>
    </recommendedName>
</protein>
<feature type="region of interest" description="Disordered" evidence="1">
    <location>
        <begin position="128"/>
        <end position="150"/>
    </location>
</feature>
<dbReference type="InterPro" id="IPR001387">
    <property type="entry name" value="Cro/C1-type_HTH"/>
</dbReference>
<accession>A0ABM7ZIH8</accession>
<dbReference type="CDD" id="cd00093">
    <property type="entry name" value="HTH_XRE"/>
    <property type="match status" value="1"/>
</dbReference>
<evidence type="ECO:0000313" key="3">
    <source>
        <dbReference type="EMBL" id="BDL44556.1"/>
    </source>
</evidence>